<name>A0ABU5H0K3_9BACT</name>
<dbReference type="EMBL" id="JAXIVS010000003">
    <property type="protein sequence ID" value="MDY7226986.1"/>
    <property type="molecule type" value="Genomic_DNA"/>
</dbReference>
<keyword evidence="2" id="KW-1185">Reference proteome</keyword>
<dbReference type="Proteomes" id="UP001291309">
    <property type="component" value="Unassembled WGS sequence"/>
</dbReference>
<evidence type="ECO:0000313" key="2">
    <source>
        <dbReference type="Proteomes" id="UP001291309"/>
    </source>
</evidence>
<evidence type="ECO:0000313" key="1">
    <source>
        <dbReference type="EMBL" id="MDY7226986.1"/>
    </source>
</evidence>
<dbReference type="RefSeq" id="WP_321545706.1">
    <property type="nucleotide sequence ID" value="NZ_JAXIVS010000003.1"/>
</dbReference>
<organism evidence="1 2">
    <name type="scientific">Hyalangium rubrum</name>
    <dbReference type="NCBI Taxonomy" id="3103134"/>
    <lineage>
        <taxon>Bacteria</taxon>
        <taxon>Pseudomonadati</taxon>
        <taxon>Myxococcota</taxon>
        <taxon>Myxococcia</taxon>
        <taxon>Myxococcales</taxon>
        <taxon>Cystobacterineae</taxon>
        <taxon>Archangiaceae</taxon>
        <taxon>Hyalangium</taxon>
    </lineage>
</organism>
<reference evidence="1 2" key="1">
    <citation type="submission" date="2023-12" db="EMBL/GenBank/DDBJ databases">
        <title>the genome sequence of Hyalangium sp. s54d21.</title>
        <authorList>
            <person name="Zhang X."/>
        </authorList>
    </citation>
    <scope>NUCLEOTIDE SEQUENCE [LARGE SCALE GENOMIC DNA]</scope>
    <source>
        <strain evidence="2">s54d21</strain>
    </source>
</reference>
<protein>
    <submittedName>
        <fullName evidence="1">HEPN domain-containing protein</fullName>
    </submittedName>
</protein>
<accession>A0ABU5H0K3</accession>
<proteinExistence type="predicted"/>
<gene>
    <name evidence="1" type="ORF">SYV04_11320</name>
</gene>
<sequence>MSQQLVEVLRRAVARGTHVPRDFLFVTDLPAYFTEPGNGFSISARHKQIAFDATAESDLESVVSALLQRKPISSRMDDDVVRQVVFRSAAEAADDRLANRESRAEETLKRIERTLAETRPTLIVFPVKGLAWKKRVLRLGPVVIGRVGQRMEEEIDSLLREKHERGFSFSDEVPWAEEYVSQETNKEGYQGALCVAVLSEFRGSLGVADCFAKLDVFFAVLVYLAELSRLDHFQMPEIGREKKGAIRIAGRDDLDFNEEDLFHVSSESGVDTITTATPTLVLDADSLLRKKSARDLCARLVPVVSEARPSESDARMVRFMQWFLRARQSFDGITSVAYYVFALEAILGSSDQHERIAALLAERVAFLMPNGSGVARANLAKKVKQLYATRSKLAHGAVILGARVIGGFAVSDEARSLCVSVAQQFQRVAARQRWSSEQDMAQWFERMKYSGGTRQAAHTRKHD</sequence>
<comment type="caution">
    <text evidence="1">The sequence shown here is derived from an EMBL/GenBank/DDBJ whole genome shotgun (WGS) entry which is preliminary data.</text>
</comment>